<evidence type="ECO:0000313" key="2">
    <source>
        <dbReference type="Proteomes" id="UP000054217"/>
    </source>
</evidence>
<dbReference type="STRING" id="870435.A0A0C3NLU8"/>
<evidence type="ECO:0000313" key="1">
    <source>
        <dbReference type="EMBL" id="KIN96273.1"/>
    </source>
</evidence>
<reference evidence="1 2" key="1">
    <citation type="submission" date="2014-04" db="EMBL/GenBank/DDBJ databases">
        <authorList>
            <consortium name="DOE Joint Genome Institute"/>
            <person name="Kuo A."/>
            <person name="Kohler A."/>
            <person name="Costa M.D."/>
            <person name="Nagy L.G."/>
            <person name="Floudas D."/>
            <person name="Copeland A."/>
            <person name="Barry K.W."/>
            <person name="Cichocki N."/>
            <person name="Veneault-Fourrey C."/>
            <person name="LaButti K."/>
            <person name="Lindquist E.A."/>
            <person name="Lipzen A."/>
            <person name="Lundell T."/>
            <person name="Morin E."/>
            <person name="Murat C."/>
            <person name="Sun H."/>
            <person name="Tunlid A."/>
            <person name="Henrissat B."/>
            <person name="Grigoriev I.V."/>
            <person name="Hibbett D.S."/>
            <person name="Martin F."/>
            <person name="Nordberg H.P."/>
            <person name="Cantor M.N."/>
            <person name="Hua S.X."/>
        </authorList>
    </citation>
    <scope>NUCLEOTIDE SEQUENCE [LARGE SCALE GENOMIC DNA]</scope>
    <source>
        <strain evidence="1 2">Marx 270</strain>
    </source>
</reference>
<keyword evidence="2" id="KW-1185">Reference proteome</keyword>
<dbReference type="AlphaFoldDB" id="A0A0C3NLU8"/>
<dbReference type="Proteomes" id="UP000054217">
    <property type="component" value="Unassembled WGS sequence"/>
</dbReference>
<protein>
    <submittedName>
        <fullName evidence="1">Uncharacterized protein</fullName>
    </submittedName>
</protein>
<reference evidence="2" key="2">
    <citation type="submission" date="2015-01" db="EMBL/GenBank/DDBJ databases">
        <title>Evolutionary Origins and Diversification of the Mycorrhizal Mutualists.</title>
        <authorList>
            <consortium name="DOE Joint Genome Institute"/>
            <consortium name="Mycorrhizal Genomics Consortium"/>
            <person name="Kohler A."/>
            <person name="Kuo A."/>
            <person name="Nagy L.G."/>
            <person name="Floudas D."/>
            <person name="Copeland A."/>
            <person name="Barry K.W."/>
            <person name="Cichocki N."/>
            <person name="Veneault-Fourrey C."/>
            <person name="LaButti K."/>
            <person name="Lindquist E.A."/>
            <person name="Lipzen A."/>
            <person name="Lundell T."/>
            <person name="Morin E."/>
            <person name="Murat C."/>
            <person name="Riley R."/>
            <person name="Ohm R."/>
            <person name="Sun H."/>
            <person name="Tunlid A."/>
            <person name="Henrissat B."/>
            <person name="Grigoriev I.V."/>
            <person name="Hibbett D.S."/>
            <person name="Martin F."/>
        </authorList>
    </citation>
    <scope>NUCLEOTIDE SEQUENCE [LARGE SCALE GENOMIC DNA]</scope>
    <source>
        <strain evidence="2">Marx 270</strain>
    </source>
</reference>
<dbReference type="HOGENOM" id="CLU_943706_0_0_1"/>
<gene>
    <name evidence="1" type="ORF">M404DRAFT_249247</name>
</gene>
<name>A0A0C3NLU8_PISTI</name>
<dbReference type="InParanoid" id="A0A0C3NLU8"/>
<dbReference type="EMBL" id="KN832050">
    <property type="protein sequence ID" value="KIN96273.1"/>
    <property type="molecule type" value="Genomic_DNA"/>
</dbReference>
<organism evidence="1 2">
    <name type="scientific">Pisolithus tinctorius Marx 270</name>
    <dbReference type="NCBI Taxonomy" id="870435"/>
    <lineage>
        <taxon>Eukaryota</taxon>
        <taxon>Fungi</taxon>
        <taxon>Dikarya</taxon>
        <taxon>Basidiomycota</taxon>
        <taxon>Agaricomycotina</taxon>
        <taxon>Agaricomycetes</taxon>
        <taxon>Agaricomycetidae</taxon>
        <taxon>Boletales</taxon>
        <taxon>Sclerodermatineae</taxon>
        <taxon>Pisolithaceae</taxon>
        <taxon>Pisolithus</taxon>
    </lineage>
</organism>
<proteinExistence type="predicted"/>
<dbReference type="OrthoDB" id="448399at2759"/>
<accession>A0A0C3NLU8</accession>
<sequence>MSVPSAASFRLYDLLRQHREFLSYTNTSLVTRDELAMKSLPVPLISVSSFSNEGATVAHSDLDVVASSSRFPSPLSLSGTPAQTVHYRALYESFVSTRSRVVQIRKSPNVSFLSVVSFLESLREGHHCGFMSVAQPLSMWTAKGRADRDESWVVFKTHDEARAFLSLSYPSITILPAIEADLELLERFWRADIAHKLDVHRDHQLRMSLSTPDLHRRATLAQSPSSVFNLPVTHAEDFTLSSNPPNPRTSFRSGDWMSVRSPTFIYPGGGRSMVRFQLITDHISVGSMVTHGGII</sequence>